<keyword evidence="3 5" id="KW-1133">Transmembrane helix</keyword>
<evidence type="ECO:0000256" key="5">
    <source>
        <dbReference type="SAM" id="Phobius"/>
    </source>
</evidence>
<feature type="transmembrane region" description="Helical" evidence="5">
    <location>
        <begin position="43"/>
        <end position="65"/>
    </location>
</feature>
<evidence type="ECO:0000256" key="3">
    <source>
        <dbReference type="ARBA" id="ARBA00022989"/>
    </source>
</evidence>
<evidence type="ECO:0000256" key="2">
    <source>
        <dbReference type="ARBA" id="ARBA00022692"/>
    </source>
</evidence>
<keyword evidence="4 5" id="KW-0472">Membrane</keyword>
<proteinExistence type="predicted"/>
<accession>A0A0B6YRN8</accession>
<evidence type="ECO:0000256" key="4">
    <source>
        <dbReference type="ARBA" id="ARBA00023136"/>
    </source>
</evidence>
<feature type="non-terminal residue" evidence="7">
    <location>
        <position position="146"/>
    </location>
</feature>
<keyword evidence="2 5" id="KW-0812">Transmembrane</keyword>
<dbReference type="GO" id="GO:0015179">
    <property type="term" value="F:L-amino acid transmembrane transporter activity"/>
    <property type="evidence" value="ECO:0007669"/>
    <property type="project" value="TreeGrafter"/>
</dbReference>
<feature type="transmembrane region" description="Helical" evidence="5">
    <location>
        <begin position="18"/>
        <end position="37"/>
    </location>
</feature>
<dbReference type="GO" id="GO:0005774">
    <property type="term" value="C:vacuolar membrane"/>
    <property type="evidence" value="ECO:0007669"/>
    <property type="project" value="TreeGrafter"/>
</dbReference>
<comment type="subcellular location">
    <subcellularLocation>
        <location evidence="1">Membrane</location>
        <topology evidence="1">Multi-pass membrane protein</topology>
    </subcellularLocation>
</comment>
<evidence type="ECO:0000313" key="7">
    <source>
        <dbReference type="EMBL" id="CEK58426.1"/>
    </source>
</evidence>
<dbReference type="Pfam" id="PF01490">
    <property type="entry name" value="Aa_trans"/>
    <property type="match status" value="1"/>
</dbReference>
<reference evidence="7" key="1">
    <citation type="submission" date="2014-12" db="EMBL/GenBank/DDBJ databases">
        <title>Insight into the proteome of Arion vulgaris.</title>
        <authorList>
            <person name="Aradska J."/>
            <person name="Bulat T."/>
            <person name="Smidak R."/>
            <person name="Sarate P."/>
            <person name="Gangsoo J."/>
            <person name="Sialana F."/>
            <person name="Bilban M."/>
            <person name="Lubec G."/>
        </authorList>
    </citation>
    <scope>NUCLEOTIDE SEQUENCE</scope>
    <source>
        <tissue evidence="7">Skin</tissue>
    </source>
</reference>
<organism evidence="7">
    <name type="scientific">Arion vulgaris</name>
    <dbReference type="NCBI Taxonomy" id="1028688"/>
    <lineage>
        <taxon>Eukaryota</taxon>
        <taxon>Metazoa</taxon>
        <taxon>Spiralia</taxon>
        <taxon>Lophotrochozoa</taxon>
        <taxon>Mollusca</taxon>
        <taxon>Gastropoda</taxon>
        <taxon>Heterobranchia</taxon>
        <taxon>Euthyneura</taxon>
        <taxon>Panpulmonata</taxon>
        <taxon>Eupulmonata</taxon>
        <taxon>Stylommatophora</taxon>
        <taxon>Helicina</taxon>
        <taxon>Arionoidea</taxon>
        <taxon>Arionidae</taxon>
        <taxon>Arion</taxon>
    </lineage>
</organism>
<protein>
    <recommendedName>
        <fullName evidence="6">Amino acid transporter transmembrane domain-containing protein</fullName>
    </recommendedName>
</protein>
<dbReference type="EMBL" id="HACG01011561">
    <property type="protein sequence ID" value="CEK58426.1"/>
    <property type="molecule type" value="Transcribed_RNA"/>
</dbReference>
<sequence>MVMHGVNSELGTTNPFKIVASIFIAFIGAGVLGLPYAFKEAGILEGTFVMSVVAFLSIKAMLLLVKCKYRIIENWEMGTSNDSIRYDGLLSHESSVSAGRLDLLRSEELLLTRIKEPSHSLFPTMIGNQDISYGDVGYEAMGSTGR</sequence>
<evidence type="ECO:0000259" key="6">
    <source>
        <dbReference type="Pfam" id="PF01490"/>
    </source>
</evidence>
<dbReference type="PANTHER" id="PTHR22950">
    <property type="entry name" value="AMINO ACID TRANSPORTER"/>
    <property type="match status" value="1"/>
</dbReference>
<feature type="domain" description="Amino acid transporter transmembrane" evidence="6">
    <location>
        <begin position="12"/>
        <end position="70"/>
    </location>
</feature>
<name>A0A0B6YRN8_9EUPU</name>
<dbReference type="InterPro" id="IPR013057">
    <property type="entry name" value="AA_transpt_TM"/>
</dbReference>
<evidence type="ECO:0000256" key="1">
    <source>
        <dbReference type="ARBA" id="ARBA00004141"/>
    </source>
</evidence>
<dbReference type="AlphaFoldDB" id="A0A0B6YRN8"/>
<gene>
    <name evidence="7" type="primary">ORF33051</name>
</gene>
<dbReference type="PANTHER" id="PTHR22950:SF677">
    <property type="entry name" value="AMINO ACID TRANSPORTER TRANSMEMBRANE DOMAIN-CONTAINING PROTEIN"/>
    <property type="match status" value="1"/>
</dbReference>